<dbReference type="InterPro" id="IPR051374">
    <property type="entry name" value="Ataxin-10/CTR86_families"/>
</dbReference>
<dbReference type="GO" id="GO:0051301">
    <property type="term" value="P:cell division"/>
    <property type="evidence" value="ECO:0007669"/>
    <property type="project" value="UniProtKB-KW"/>
</dbReference>
<keyword evidence="9" id="KW-1185">Reference proteome</keyword>
<dbReference type="InterPro" id="IPR019156">
    <property type="entry name" value="Ataxin-10_domain"/>
</dbReference>
<gene>
    <name evidence="8" type="ORF">OC842_004548</name>
</gene>
<dbReference type="GO" id="GO:0005829">
    <property type="term" value="C:cytosol"/>
    <property type="evidence" value="ECO:0007669"/>
    <property type="project" value="TreeGrafter"/>
</dbReference>
<feature type="compositionally biased region" description="Low complexity" evidence="6">
    <location>
        <begin position="488"/>
        <end position="515"/>
    </location>
</feature>
<protein>
    <recommendedName>
        <fullName evidence="5">Ataxin-10 homolog</fullName>
    </recommendedName>
</protein>
<evidence type="ECO:0000256" key="2">
    <source>
        <dbReference type="ARBA" id="ARBA00022618"/>
    </source>
</evidence>
<comment type="function">
    <text evidence="4">May play a role in the regulation of cytokinesis.</text>
</comment>
<feature type="compositionally biased region" description="Low complexity" evidence="6">
    <location>
        <begin position="462"/>
        <end position="477"/>
    </location>
</feature>
<accession>A0AAN6GBI4</accession>
<evidence type="ECO:0000313" key="9">
    <source>
        <dbReference type="Proteomes" id="UP001176521"/>
    </source>
</evidence>
<feature type="domain" description="Ataxin-10" evidence="7">
    <location>
        <begin position="569"/>
        <end position="623"/>
    </location>
</feature>
<dbReference type="PANTHER" id="PTHR13255:SF0">
    <property type="entry name" value="ATAXIN-10"/>
    <property type="match status" value="1"/>
</dbReference>
<sequence length="627" mass="66772">MLDLDDALLRLLPDDDDDAAAAAELSDSHRAELNAALKTLTSQFSAPTTGDALRTQLGTQQPALASQVALRLYTLAAQSVPVAAAATEEKQNRKIDASPQQVESSTFALRLARNIVAGHQDLQRVFWDKIGVLDPLLSFVTAFAQVHDEIYRPLTRAAAQLLSNLLMANEEVQEAFWARYIAGGSSELGQTQLLLYVGQESCQAEQDGTANPTEELDEISSMTYTLLRTLFSKQLFGRILANITPAAPVSSETIHSDDIQIPRNPITGSQRTLLGLFDAYLHSGASDYGSVDQGEGEASDTSGVDDIRALTSVFVLLSNHLQSTLAQLPRPGPQPNGEGSASSSTATADVPLPAGPSFDARTLIGVPQAIVLVVQCMAEWILLSSREYDDGDSDASQRVNVALAGRRLLDEVRRASVESLATNQIQIERQVVFQPEDPVGVAVTLLREVAQVFPAESPFKTPNAAAANGAGPGSNASLPEGHVLSHTGASTLRAQQQQQSGSTTTSTSTAPTAAAAHHHLAEAAGGPGKLAFTYLKRELVRFVGIVSFVEARGPQSGSGDGGERESVRGVQDYVRGLGGLLVVLGMTQLDELNPYIREHAVFALRNLLAGNQANQDFIAQLRKVDES</sequence>
<name>A0AAN6GBI4_9BASI</name>
<dbReference type="Pfam" id="PF09759">
    <property type="entry name" value="Atx10homo_assoc"/>
    <property type="match status" value="1"/>
</dbReference>
<dbReference type="AlphaFoldDB" id="A0AAN6GBI4"/>
<keyword evidence="3" id="KW-0131">Cell cycle</keyword>
<keyword evidence="2" id="KW-0132">Cell division</keyword>
<evidence type="ECO:0000256" key="4">
    <source>
        <dbReference type="ARBA" id="ARBA00044746"/>
    </source>
</evidence>
<dbReference type="Proteomes" id="UP001176521">
    <property type="component" value="Unassembled WGS sequence"/>
</dbReference>
<evidence type="ECO:0000259" key="7">
    <source>
        <dbReference type="Pfam" id="PF09759"/>
    </source>
</evidence>
<evidence type="ECO:0000256" key="6">
    <source>
        <dbReference type="SAM" id="MobiDB-lite"/>
    </source>
</evidence>
<comment type="caution">
    <text evidence="8">The sequence shown here is derived from an EMBL/GenBank/DDBJ whole genome shotgun (WGS) entry which is preliminary data.</text>
</comment>
<feature type="region of interest" description="Disordered" evidence="6">
    <location>
        <begin position="326"/>
        <end position="352"/>
    </location>
</feature>
<evidence type="ECO:0000256" key="1">
    <source>
        <dbReference type="ARBA" id="ARBA00008384"/>
    </source>
</evidence>
<reference evidence="8" key="1">
    <citation type="journal article" date="2023" name="PhytoFront">
        <title>Draft Genome Resources of Seven Strains of Tilletia horrida, Causal Agent of Kernel Smut of Rice.</title>
        <authorList>
            <person name="Khanal S."/>
            <person name="Antony Babu S."/>
            <person name="Zhou X.G."/>
        </authorList>
    </citation>
    <scope>NUCLEOTIDE SEQUENCE</scope>
    <source>
        <strain evidence="8">TX3</strain>
    </source>
</reference>
<proteinExistence type="inferred from homology"/>
<organism evidence="8 9">
    <name type="scientific">Tilletia horrida</name>
    <dbReference type="NCBI Taxonomy" id="155126"/>
    <lineage>
        <taxon>Eukaryota</taxon>
        <taxon>Fungi</taxon>
        <taxon>Dikarya</taxon>
        <taxon>Basidiomycota</taxon>
        <taxon>Ustilaginomycotina</taxon>
        <taxon>Exobasidiomycetes</taxon>
        <taxon>Tilletiales</taxon>
        <taxon>Tilletiaceae</taxon>
        <taxon>Tilletia</taxon>
    </lineage>
</organism>
<comment type="similarity">
    <text evidence="1">Belongs to the ataxin-10 family.</text>
</comment>
<dbReference type="PANTHER" id="PTHR13255">
    <property type="entry name" value="ATAXIN-10"/>
    <property type="match status" value="1"/>
</dbReference>
<dbReference type="EMBL" id="JAPDMQ010000273">
    <property type="protein sequence ID" value="KAK0528455.1"/>
    <property type="molecule type" value="Genomic_DNA"/>
</dbReference>
<evidence type="ECO:0000313" key="8">
    <source>
        <dbReference type="EMBL" id="KAK0528455.1"/>
    </source>
</evidence>
<evidence type="ECO:0000256" key="5">
    <source>
        <dbReference type="ARBA" id="ARBA00044801"/>
    </source>
</evidence>
<feature type="region of interest" description="Disordered" evidence="6">
    <location>
        <begin position="460"/>
        <end position="516"/>
    </location>
</feature>
<evidence type="ECO:0000256" key="3">
    <source>
        <dbReference type="ARBA" id="ARBA00023306"/>
    </source>
</evidence>